<dbReference type="EMBL" id="FNPH01000001">
    <property type="protein sequence ID" value="SDY15447.1"/>
    <property type="molecule type" value="Genomic_DNA"/>
</dbReference>
<evidence type="ECO:0000313" key="2">
    <source>
        <dbReference type="Proteomes" id="UP000242415"/>
    </source>
</evidence>
<name>A0A1H3HIY3_9ACTN</name>
<dbReference type="Proteomes" id="UP000242415">
    <property type="component" value="Unassembled WGS sequence"/>
</dbReference>
<dbReference type="STRING" id="405436.SAMN05444365_101857"/>
<reference evidence="2" key="1">
    <citation type="submission" date="2016-10" db="EMBL/GenBank/DDBJ databases">
        <authorList>
            <person name="Varghese N."/>
            <person name="Submissions S."/>
        </authorList>
    </citation>
    <scope>NUCLEOTIDE SEQUENCE [LARGE SCALE GENOMIC DNA]</scope>
    <source>
        <strain evidence="2">DSM 45245</strain>
    </source>
</reference>
<gene>
    <name evidence="1" type="ORF">SAMN05444365_101857</name>
</gene>
<dbReference type="RefSeq" id="WP_091551561.1">
    <property type="nucleotide sequence ID" value="NZ_FNPH01000001.1"/>
</dbReference>
<dbReference type="OrthoDB" id="3190646at2"/>
<organism evidence="1 2">
    <name type="scientific">Micromonospora pattaloongensis</name>
    <dbReference type="NCBI Taxonomy" id="405436"/>
    <lineage>
        <taxon>Bacteria</taxon>
        <taxon>Bacillati</taxon>
        <taxon>Actinomycetota</taxon>
        <taxon>Actinomycetes</taxon>
        <taxon>Micromonosporales</taxon>
        <taxon>Micromonosporaceae</taxon>
        <taxon>Micromonospora</taxon>
    </lineage>
</organism>
<accession>A0A1H3HIY3</accession>
<sequence length="279" mass="30032">MRVRLASEAAPGHAENEDHAFQAGSLVAVLDGVTTPPGIDTGCVHGPAWYVRRLTARLTEVAAASPDGSLAEQLAEAIRRVRGDHDGRCDLDNPATPAATVCLARDAGDTLDYLVLSDGTLVVELGADVRVVTDSRFRRAVAELRQIAVAGDYDIGRAEQGARMRQTAARKHELTNTPDGYWIAAANPEAAHRAVTGSLPLAGRRRVRRAALLTDGASCAVDDYAFLTWPQLLDLLTDAGPEELIRRVRLAENADRDARAHPRYKLHDDASAALCVFDE</sequence>
<dbReference type="AlphaFoldDB" id="A0A1H3HIY3"/>
<evidence type="ECO:0000313" key="1">
    <source>
        <dbReference type="EMBL" id="SDY15447.1"/>
    </source>
</evidence>
<proteinExistence type="predicted"/>
<protein>
    <submittedName>
        <fullName evidence="1">Protein phosphatase 2C</fullName>
    </submittedName>
</protein>
<keyword evidence="2" id="KW-1185">Reference proteome</keyword>